<accession>Q67UL4</accession>
<protein>
    <submittedName>
        <fullName evidence="1">Ulp1 protease-like</fullName>
    </submittedName>
</protein>
<evidence type="ECO:0000313" key="1">
    <source>
        <dbReference type="EMBL" id="BAD38155.1"/>
    </source>
</evidence>
<dbReference type="AlphaFoldDB" id="Q67UL4"/>
<sequence>MDGVSDKERQLEFYMETTRTTRIVSILVSLVLLGQWDIYGYRQERYSAVSDLAGCGFEEEGYPVVDYESELQTAISTTVLDEMGLRDGFSNNKLLDDFGYGEI</sequence>
<dbReference type="GO" id="GO:0008233">
    <property type="term" value="F:peptidase activity"/>
    <property type="evidence" value="ECO:0007669"/>
    <property type="project" value="UniProtKB-KW"/>
</dbReference>
<keyword evidence="1" id="KW-0645">Protease</keyword>
<keyword evidence="1" id="KW-0378">Hydrolase</keyword>
<evidence type="ECO:0000313" key="2">
    <source>
        <dbReference type="Proteomes" id="UP000000763"/>
    </source>
</evidence>
<proteinExistence type="predicted"/>
<gene>
    <name evidence="1" type="primary">P0479H10.10</name>
</gene>
<name>Q67UL4_ORYSJ</name>
<dbReference type="EMBL" id="AP005522">
    <property type="protein sequence ID" value="BAD38155.1"/>
    <property type="molecule type" value="Genomic_DNA"/>
</dbReference>
<dbReference type="GO" id="GO:0006508">
    <property type="term" value="P:proteolysis"/>
    <property type="evidence" value="ECO:0007669"/>
    <property type="project" value="UniProtKB-KW"/>
</dbReference>
<reference evidence="2" key="2">
    <citation type="journal article" date="2008" name="Nucleic Acids Res.">
        <title>The rice annotation project database (RAP-DB): 2008 update.</title>
        <authorList>
            <consortium name="The rice annotation project (RAP)"/>
        </authorList>
    </citation>
    <scope>GENOME REANNOTATION</scope>
    <source>
        <strain evidence="2">cv. Nipponbare</strain>
    </source>
</reference>
<reference evidence="2" key="1">
    <citation type="journal article" date="2005" name="Nature">
        <title>The map-based sequence of the rice genome.</title>
        <authorList>
            <consortium name="International rice genome sequencing project (IRGSP)"/>
            <person name="Matsumoto T."/>
            <person name="Wu J."/>
            <person name="Kanamori H."/>
            <person name="Katayose Y."/>
            <person name="Fujisawa M."/>
            <person name="Namiki N."/>
            <person name="Mizuno H."/>
            <person name="Yamamoto K."/>
            <person name="Antonio B.A."/>
            <person name="Baba T."/>
            <person name="Sakata K."/>
            <person name="Nagamura Y."/>
            <person name="Aoki H."/>
            <person name="Arikawa K."/>
            <person name="Arita K."/>
            <person name="Bito T."/>
            <person name="Chiden Y."/>
            <person name="Fujitsuka N."/>
            <person name="Fukunaka R."/>
            <person name="Hamada M."/>
            <person name="Harada C."/>
            <person name="Hayashi A."/>
            <person name="Hijishita S."/>
            <person name="Honda M."/>
            <person name="Hosokawa S."/>
            <person name="Ichikawa Y."/>
            <person name="Idonuma A."/>
            <person name="Iijima M."/>
            <person name="Ikeda M."/>
            <person name="Ikeno M."/>
            <person name="Ito K."/>
            <person name="Ito S."/>
            <person name="Ito T."/>
            <person name="Ito Y."/>
            <person name="Ito Y."/>
            <person name="Iwabuchi A."/>
            <person name="Kamiya K."/>
            <person name="Karasawa W."/>
            <person name="Kurita K."/>
            <person name="Katagiri S."/>
            <person name="Kikuta A."/>
            <person name="Kobayashi H."/>
            <person name="Kobayashi N."/>
            <person name="Machita K."/>
            <person name="Maehara T."/>
            <person name="Masukawa M."/>
            <person name="Mizubayashi T."/>
            <person name="Mukai Y."/>
            <person name="Nagasaki H."/>
            <person name="Nagata Y."/>
            <person name="Naito S."/>
            <person name="Nakashima M."/>
            <person name="Nakama Y."/>
            <person name="Nakamichi Y."/>
            <person name="Nakamura M."/>
            <person name="Meguro A."/>
            <person name="Negishi M."/>
            <person name="Ohta I."/>
            <person name="Ohta T."/>
            <person name="Okamoto M."/>
            <person name="Ono N."/>
            <person name="Saji S."/>
            <person name="Sakaguchi M."/>
            <person name="Sakai K."/>
            <person name="Shibata M."/>
            <person name="Shimokawa T."/>
            <person name="Song J."/>
            <person name="Takazaki Y."/>
            <person name="Terasawa K."/>
            <person name="Tsugane M."/>
            <person name="Tsuji K."/>
            <person name="Ueda S."/>
            <person name="Waki K."/>
            <person name="Yamagata H."/>
            <person name="Yamamoto M."/>
            <person name="Yamamoto S."/>
            <person name="Yamane H."/>
            <person name="Yoshiki S."/>
            <person name="Yoshihara R."/>
            <person name="Yukawa K."/>
            <person name="Zhong H."/>
            <person name="Yano M."/>
            <person name="Yuan Q."/>
            <person name="Ouyang S."/>
            <person name="Liu J."/>
            <person name="Jones K.M."/>
            <person name="Gansberger K."/>
            <person name="Moffat K."/>
            <person name="Hill J."/>
            <person name="Bera J."/>
            <person name="Fadrosh D."/>
            <person name="Jin S."/>
            <person name="Johri S."/>
            <person name="Kim M."/>
            <person name="Overton L."/>
            <person name="Reardon M."/>
            <person name="Tsitrin T."/>
            <person name="Vuong H."/>
            <person name="Weaver B."/>
            <person name="Ciecko A."/>
            <person name="Tallon L."/>
            <person name="Jackson J."/>
            <person name="Pai G."/>
            <person name="Aken S.V."/>
            <person name="Utterback T."/>
            <person name="Reidmuller S."/>
            <person name="Feldblyum T."/>
            <person name="Hsiao J."/>
            <person name="Zismann V."/>
            <person name="Iobst S."/>
            <person name="de Vazeille A.R."/>
            <person name="Buell C.R."/>
            <person name="Ying K."/>
            <person name="Li Y."/>
            <person name="Lu T."/>
            <person name="Huang Y."/>
            <person name="Zhao Q."/>
            <person name="Feng Q."/>
            <person name="Zhang L."/>
            <person name="Zhu J."/>
            <person name="Weng Q."/>
            <person name="Mu J."/>
            <person name="Lu Y."/>
            <person name="Fan D."/>
            <person name="Liu Y."/>
            <person name="Guan J."/>
            <person name="Zhang Y."/>
            <person name="Yu S."/>
            <person name="Liu X."/>
            <person name="Zhang Y."/>
            <person name="Hong G."/>
            <person name="Han B."/>
            <person name="Choisne N."/>
            <person name="Demange N."/>
            <person name="Orjeda G."/>
            <person name="Samain S."/>
            <person name="Cattolico L."/>
            <person name="Pelletier E."/>
            <person name="Couloux A."/>
            <person name="Segurens B."/>
            <person name="Wincker P."/>
            <person name="D'Hont A."/>
            <person name="Scarpelli C."/>
            <person name="Weissenbach J."/>
            <person name="Salanoubat M."/>
            <person name="Quetier F."/>
            <person name="Yu Y."/>
            <person name="Kim H.R."/>
            <person name="Rambo T."/>
            <person name="Currie J."/>
            <person name="Collura K."/>
            <person name="Luo M."/>
            <person name="Yang T."/>
            <person name="Ammiraju J.S.S."/>
            <person name="Engler F."/>
            <person name="Soderlund C."/>
            <person name="Wing R.A."/>
            <person name="Palmer L.E."/>
            <person name="de la Bastide M."/>
            <person name="Spiegel L."/>
            <person name="Nascimento L."/>
            <person name="Zutavern T."/>
            <person name="O'Shaughnessy A."/>
            <person name="Dike S."/>
            <person name="Dedhia N."/>
            <person name="Preston R."/>
            <person name="Balija V."/>
            <person name="McCombie W.R."/>
            <person name="Chow T."/>
            <person name="Chen H."/>
            <person name="Chung M."/>
            <person name="Chen C."/>
            <person name="Shaw J."/>
            <person name="Wu H."/>
            <person name="Hsiao K."/>
            <person name="Chao Y."/>
            <person name="Chu M."/>
            <person name="Cheng C."/>
            <person name="Hour A."/>
            <person name="Lee P."/>
            <person name="Lin S."/>
            <person name="Lin Y."/>
            <person name="Liou J."/>
            <person name="Liu S."/>
            <person name="Hsing Y."/>
            <person name="Raghuvanshi S."/>
            <person name="Mohanty A."/>
            <person name="Bharti A.K."/>
            <person name="Gaur A."/>
            <person name="Gupta V."/>
            <person name="Kumar D."/>
            <person name="Ravi V."/>
            <person name="Vij S."/>
            <person name="Kapur A."/>
            <person name="Khurana P."/>
            <person name="Khurana P."/>
            <person name="Khurana J.P."/>
            <person name="Tyagi A.K."/>
            <person name="Gaikwad K."/>
            <person name="Singh A."/>
            <person name="Dalal V."/>
            <person name="Srivastava S."/>
            <person name="Dixit A."/>
            <person name="Pal A.K."/>
            <person name="Ghazi I.A."/>
            <person name="Yadav M."/>
            <person name="Pandit A."/>
            <person name="Bhargava A."/>
            <person name="Sureshbabu K."/>
            <person name="Batra K."/>
            <person name="Sharma T.R."/>
            <person name="Mohapatra T."/>
            <person name="Singh N.K."/>
            <person name="Messing J."/>
            <person name="Nelson A.B."/>
            <person name="Fuks G."/>
            <person name="Kavchok S."/>
            <person name="Keizer G."/>
            <person name="Linton E."/>
            <person name="Llaca V."/>
            <person name="Song R."/>
            <person name="Tanyolac B."/>
            <person name="Young S."/>
            <person name="Ho-Il K."/>
            <person name="Hahn J.H."/>
            <person name="Sangsakoo G."/>
            <person name="Vanavichit A."/>
            <person name="de Mattos Luiz.A.T."/>
            <person name="Zimmer P.D."/>
            <person name="Malone G."/>
            <person name="Dellagostin O."/>
            <person name="de Oliveira A.C."/>
            <person name="Bevan M."/>
            <person name="Bancroft I."/>
            <person name="Minx P."/>
            <person name="Cordum H."/>
            <person name="Wilson R."/>
            <person name="Cheng Z."/>
            <person name="Jin W."/>
            <person name="Jiang J."/>
            <person name="Leong S.A."/>
            <person name="Iwama H."/>
            <person name="Gojobori T."/>
            <person name="Itoh T."/>
            <person name="Niimura Y."/>
            <person name="Fujii Y."/>
            <person name="Habara T."/>
            <person name="Sakai H."/>
            <person name="Sato Y."/>
            <person name="Wilson G."/>
            <person name="Kumar K."/>
            <person name="McCouch S."/>
            <person name="Juretic N."/>
            <person name="Hoen D."/>
            <person name="Wright S."/>
            <person name="Bruskiewich R."/>
            <person name="Bureau T."/>
            <person name="Miyao A."/>
            <person name="Hirochika H."/>
            <person name="Nishikawa T."/>
            <person name="Kadowaki K."/>
            <person name="Sugiura M."/>
            <person name="Burr B."/>
            <person name="Sasaki T."/>
        </authorList>
    </citation>
    <scope>NUCLEOTIDE SEQUENCE [LARGE SCALE GENOMIC DNA]</scope>
    <source>
        <strain evidence="2">cv. Nipponbare</strain>
    </source>
</reference>
<organism evidence="1 2">
    <name type="scientific">Oryza sativa subsp. japonica</name>
    <name type="common">Rice</name>
    <dbReference type="NCBI Taxonomy" id="39947"/>
    <lineage>
        <taxon>Eukaryota</taxon>
        <taxon>Viridiplantae</taxon>
        <taxon>Streptophyta</taxon>
        <taxon>Embryophyta</taxon>
        <taxon>Tracheophyta</taxon>
        <taxon>Spermatophyta</taxon>
        <taxon>Magnoliopsida</taxon>
        <taxon>Liliopsida</taxon>
        <taxon>Poales</taxon>
        <taxon>Poaceae</taxon>
        <taxon>BOP clade</taxon>
        <taxon>Oryzoideae</taxon>
        <taxon>Oryzeae</taxon>
        <taxon>Oryzinae</taxon>
        <taxon>Oryza</taxon>
        <taxon>Oryza sativa</taxon>
    </lineage>
</organism>
<dbReference type="Proteomes" id="UP000000763">
    <property type="component" value="Chromosome 6"/>
</dbReference>